<accession>A0A9D1JFQ0</accession>
<feature type="domain" description="Fe-containing alcohol dehydrogenase-like C-terminal" evidence="5">
    <location>
        <begin position="195"/>
        <end position="396"/>
    </location>
</feature>
<protein>
    <submittedName>
        <fullName evidence="6">Iron-containing alcohol dehydrogenase</fullName>
    </submittedName>
</protein>
<evidence type="ECO:0000313" key="6">
    <source>
        <dbReference type="EMBL" id="HIR92696.1"/>
    </source>
</evidence>
<evidence type="ECO:0000313" key="7">
    <source>
        <dbReference type="Proteomes" id="UP000886841"/>
    </source>
</evidence>
<name>A0A9D1JFQ0_9FIRM</name>
<organism evidence="6 7">
    <name type="scientific">Candidatus Egerieimonas intestinavium</name>
    <dbReference type="NCBI Taxonomy" id="2840777"/>
    <lineage>
        <taxon>Bacteria</taxon>
        <taxon>Bacillati</taxon>
        <taxon>Bacillota</taxon>
        <taxon>Clostridia</taxon>
        <taxon>Lachnospirales</taxon>
        <taxon>Lachnospiraceae</taxon>
        <taxon>Lachnospiraceae incertae sedis</taxon>
        <taxon>Candidatus Egerieimonas</taxon>
    </lineage>
</organism>
<evidence type="ECO:0000256" key="1">
    <source>
        <dbReference type="ARBA" id="ARBA00007358"/>
    </source>
</evidence>
<reference evidence="6" key="2">
    <citation type="journal article" date="2021" name="PeerJ">
        <title>Extensive microbial diversity within the chicken gut microbiome revealed by metagenomics and culture.</title>
        <authorList>
            <person name="Gilroy R."/>
            <person name="Ravi A."/>
            <person name="Getino M."/>
            <person name="Pursley I."/>
            <person name="Horton D.L."/>
            <person name="Alikhan N.F."/>
            <person name="Baker D."/>
            <person name="Gharbi K."/>
            <person name="Hall N."/>
            <person name="Watson M."/>
            <person name="Adriaenssens E.M."/>
            <person name="Foster-Nyarko E."/>
            <person name="Jarju S."/>
            <person name="Secka A."/>
            <person name="Antonio M."/>
            <person name="Oren A."/>
            <person name="Chaudhuri R.R."/>
            <person name="La Ragione R."/>
            <person name="Hildebrand F."/>
            <person name="Pallen M.J."/>
        </authorList>
    </citation>
    <scope>NUCLEOTIDE SEQUENCE</scope>
    <source>
        <strain evidence="6">ChiSxjej1B13-7041</strain>
    </source>
</reference>
<keyword evidence="3" id="KW-0520">NAD</keyword>
<dbReference type="Pfam" id="PF00465">
    <property type="entry name" value="Fe-ADH"/>
    <property type="match status" value="1"/>
</dbReference>
<dbReference type="PROSITE" id="PS00060">
    <property type="entry name" value="ADH_IRON_2"/>
    <property type="match status" value="1"/>
</dbReference>
<dbReference type="InterPro" id="IPR039697">
    <property type="entry name" value="Alcohol_dehydrogenase_Fe"/>
</dbReference>
<dbReference type="CDD" id="cd14865">
    <property type="entry name" value="Fe-ADH-like"/>
    <property type="match status" value="1"/>
</dbReference>
<dbReference type="PANTHER" id="PTHR11496:SF102">
    <property type="entry name" value="ALCOHOL DEHYDROGENASE 4"/>
    <property type="match status" value="1"/>
</dbReference>
<dbReference type="Pfam" id="PF25137">
    <property type="entry name" value="ADH_Fe_C"/>
    <property type="match status" value="1"/>
</dbReference>
<dbReference type="Proteomes" id="UP000886841">
    <property type="component" value="Unassembled WGS sequence"/>
</dbReference>
<dbReference type="InterPro" id="IPR001670">
    <property type="entry name" value="ADH_Fe/GldA"/>
</dbReference>
<dbReference type="FunFam" id="1.20.1090.10:FF:000001">
    <property type="entry name" value="Aldehyde-alcohol dehydrogenase"/>
    <property type="match status" value="1"/>
</dbReference>
<evidence type="ECO:0000259" key="5">
    <source>
        <dbReference type="Pfam" id="PF25137"/>
    </source>
</evidence>
<dbReference type="Gene3D" id="1.20.1090.10">
    <property type="entry name" value="Dehydroquinate synthase-like - alpha domain"/>
    <property type="match status" value="1"/>
</dbReference>
<dbReference type="GO" id="GO:0046872">
    <property type="term" value="F:metal ion binding"/>
    <property type="evidence" value="ECO:0007669"/>
    <property type="project" value="InterPro"/>
</dbReference>
<reference evidence="6" key="1">
    <citation type="submission" date="2020-10" db="EMBL/GenBank/DDBJ databases">
        <authorList>
            <person name="Gilroy R."/>
        </authorList>
    </citation>
    <scope>NUCLEOTIDE SEQUENCE</scope>
    <source>
        <strain evidence="6">ChiSxjej1B13-7041</strain>
    </source>
</reference>
<dbReference type="InterPro" id="IPR056798">
    <property type="entry name" value="ADH_Fe_C"/>
</dbReference>
<feature type="domain" description="Alcohol dehydrogenase iron-type/glycerol dehydrogenase GldA" evidence="4">
    <location>
        <begin position="14"/>
        <end position="184"/>
    </location>
</feature>
<gene>
    <name evidence="6" type="ORF">IAB98_04675</name>
</gene>
<dbReference type="GO" id="GO:0004022">
    <property type="term" value="F:alcohol dehydrogenase (NAD+) activity"/>
    <property type="evidence" value="ECO:0007669"/>
    <property type="project" value="TreeGrafter"/>
</dbReference>
<keyword evidence="2" id="KW-0560">Oxidoreductase</keyword>
<dbReference type="FunFam" id="3.40.50.1970:FF:000003">
    <property type="entry name" value="Alcohol dehydrogenase, iron-containing"/>
    <property type="match status" value="1"/>
</dbReference>
<sequence>MRRLPDYYEFQSSAKVLSGKFALENIPQELKNLGAERPMVLSDGILEKIGTLGMVLDALGSGDIEIGGMDTDIPADSSLTVVHRIAEEFRQKGCDSLVAVGGGSVIDTAKGVRMVLSQDVDDILDIWGCENLTRGKWIPFVAVPTTSGTGSESTLVAVIKNEARKLKMEFISYFLQPDVAVLDPRMTETLPPKTTASTGMDALCHAVEAYTCLQKNPLSDAYATAAIQLIGENLETAVKNGKDKKARMAMANASMMAGSAFSNSMVGIIHAIGHALGGVCHVPHGDAMTILLPHGMAYNYRLCGELYGELLLPLAGEEVFCSTPKGERGKQAIREVWALRRRLHRLCGLPERLRDCGVTRSDFQRVAETAINDGAMLVNPRPAELEDVLIILERAY</sequence>
<dbReference type="InterPro" id="IPR018211">
    <property type="entry name" value="ADH_Fe_CS"/>
</dbReference>
<comment type="similarity">
    <text evidence="1">Belongs to the iron-containing alcohol dehydrogenase family.</text>
</comment>
<dbReference type="EMBL" id="DVHU01000041">
    <property type="protein sequence ID" value="HIR92696.1"/>
    <property type="molecule type" value="Genomic_DNA"/>
</dbReference>
<proteinExistence type="inferred from homology"/>
<dbReference type="Gene3D" id="3.40.50.1970">
    <property type="match status" value="1"/>
</dbReference>
<comment type="caution">
    <text evidence="6">The sequence shown here is derived from an EMBL/GenBank/DDBJ whole genome shotgun (WGS) entry which is preliminary data.</text>
</comment>
<dbReference type="PROSITE" id="PS00913">
    <property type="entry name" value="ADH_IRON_1"/>
    <property type="match status" value="1"/>
</dbReference>
<evidence type="ECO:0000256" key="2">
    <source>
        <dbReference type="ARBA" id="ARBA00023002"/>
    </source>
</evidence>
<dbReference type="PANTHER" id="PTHR11496">
    <property type="entry name" value="ALCOHOL DEHYDROGENASE"/>
    <property type="match status" value="1"/>
</dbReference>
<dbReference type="AlphaFoldDB" id="A0A9D1JFQ0"/>
<dbReference type="SUPFAM" id="SSF56796">
    <property type="entry name" value="Dehydroquinate synthase-like"/>
    <property type="match status" value="1"/>
</dbReference>
<evidence type="ECO:0000259" key="4">
    <source>
        <dbReference type="Pfam" id="PF00465"/>
    </source>
</evidence>
<evidence type="ECO:0000256" key="3">
    <source>
        <dbReference type="ARBA" id="ARBA00023027"/>
    </source>
</evidence>